<sequence>MNNVKDRKQLLIRRLILLLVDSISVIVAFYGALALYFNGPIESRFIQGSLPLAMILLVISLGLFAVLKLYTSLWQFASVSELMNIVIATAMSTVVNVIICEAFGFSPPESTYFIYFMVVTMIVGGTRFGYRFLRLYASRHHLFGRTDEHNTRVMVIGAGSAGEKILRETLVSKSLNKDIVCFIDDDPNKLGRTIHGIPVVGNSYSIVENVQKYKIDEIFVALPSIEDKRVSEILNICKETKCKLKRLPGMYQFISGEIILNKLKDVEIQDLLGRDPIKVNLDEIMSYVTDRVVMITGGGGSIGSELCRQIAERNPRQLIIVDVYENNAYDIQLELKEKYPKLALETLIASVRDANKVDALFEEYHPDIVYHAAAHKHVPLMEDAPHEAIKNNVFGTLNVVKACDKYHAKKFILISTDKAVNPTNIMGASKRLCEMIVQTYDKLSRTEYVAVRFGNVLGSNGSVIPLFKKQIAHGGPVTVTHPDIIRFFMTIPEAVSLVLQAGAYAKGGEIFVLDMGEPVKIVDMARNLIKLSGYEPDVDIKIEFTGLRPGEKLYEEMLMKEEGMKTTPNKLIHIGKPIEIDTENFFNELNDLYAIAYDEDSDMRAAVKHIVPTYHYEETKHGVRRKMKEKKEETESEAVYS</sequence>
<feature type="transmembrane region" description="Helical" evidence="2">
    <location>
        <begin position="82"/>
        <end position="106"/>
    </location>
</feature>
<name>A0A4R3ZBQ5_9FIRM</name>
<evidence type="ECO:0000259" key="3">
    <source>
        <dbReference type="Pfam" id="PF02719"/>
    </source>
</evidence>
<dbReference type="InterPro" id="IPR051203">
    <property type="entry name" value="Polysaccharide_Synthase-Rel"/>
</dbReference>
<dbReference type="Gene3D" id="3.40.50.720">
    <property type="entry name" value="NAD(P)-binding Rossmann-like Domain"/>
    <property type="match status" value="2"/>
</dbReference>
<dbReference type="Pfam" id="PF02719">
    <property type="entry name" value="Polysacc_synt_2"/>
    <property type="match status" value="1"/>
</dbReference>
<keyword evidence="2" id="KW-0812">Transmembrane</keyword>
<comment type="similarity">
    <text evidence="1">Belongs to the polysaccharide synthase family.</text>
</comment>
<evidence type="ECO:0000256" key="1">
    <source>
        <dbReference type="ARBA" id="ARBA00007430"/>
    </source>
</evidence>
<organism evidence="4 5">
    <name type="scientific">Longibaculum muris</name>
    <dbReference type="NCBI Taxonomy" id="1796628"/>
    <lineage>
        <taxon>Bacteria</taxon>
        <taxon>Bacillati</taxon>
        <taxon>Bacillota</taxon>
        <taxon>Erysipelotrichia</taxon>
        <taxon>Erysipelotrichales</taxon>
        <taxon>Coprobacillaceae</taxon>
        <taxon>Longibaculum</taxon>
    </lineage>
</organism>
<reference evidence="4 5" key="1">
    <citation type="submission" date="2019-03" db="EMBL/GenBank/DDBJ databases">
        <title>Genomic Encyclopedia of Type Strains, Phase IV (KMG-IV): sequencing the most valuable type-strain genomes for metagenomic binning, comparative biology and taxonomic classification.</title>
        <authorList>
            <person name="Goeker M."/>
        </authorList>
    </citation>
    <scope>NUCLEOTIDE SEQUENCE [LARGE SCALE GENOMIC DNA]</scope>
    <source>
        <strain evidence="4 5">DSM 29487</strain>
    </source>
</reference>
<protein>
    <submittedName>
        <fullName evidence="4">FlaA1/EpsC-like NDP-sugar epimerase</fullName>
    </submittedName>
</protein>
<feature type="domain" description="Polysaccharide biosynthesis protein CapD-like" evidence="3">
    <location>
        <begin position="293"/>
        <end position="573"/>
    </location>
</feature>
<evidence type="ECO:0000313" key="4">
    <source>
        <dbReference type="EMBL" id="TCW02886.1"/>
    </source>
</evidence>
<evidence type="ECO:0000313" key="5">
    <source>
        <dbReference type="Proteomes" id="UP000295515"/>
    </source>
</evidence>
<dbReference type="Proteomes" id="UP000295515">
    <property type="component" value="Unassembled WGS sequence"/>
</dbReference>
<dbReference type="CDD" id="cd05237">
    <property type="entry name" value="UDP_invert_4-6DH_SDR_e"/>
    <property type="match status" value="1"/>
</dbReference>
<dbReference type="AlphaFoldDB" id="A0A4R3ZBQ5"/>
<dbReference type="EMBL" id="SMCQ01000001">
    <property type="protein sequence ID" value="TCW02886.1"/>
    <property type="molecule type" value="Genomic_DNA"/>
</dbReference>
<feature type="transmembrane region" description="Helical" evidence="2">
    <location>
        <begin position="49"/>
        <end position="70"/>
    </location>
</feature>
<dbReference type="Pfam" id="PF13727">
    <property type="entry name" value="CoA_binding_3"/>
    <property type="match status" value="1"/>
</dbReference>
<proteinExistence type="inferred from homology"/>
<evidence type="ECO:0000256" key="2">
    <source>
        <dbReference type="SAM" id="Phobius"/>
    </source>
</evidence>
<keyword evidence="2" id="KW-0472">Membrane</keyword>
<dbReference type="GeneID" id="98914015"/>
<feature type="transmembrane region" description="Helical" evidence="2">
    <location>
        <begin position="15"/>
        <end position="37"/>
    </location>
</feature>
<dbReference type="InterPro" id="IPR003869">
    <property type="entry name" value="Polysac_CapD-like"/>
</dbReference>
<gene>
    <name evidence="4" type="ORF">EDD60_101190</name>
</gene>
<dbReference type="SUPFAM" id="SSF51735">
    <property type="entry name" value="NAD(P)-binding Rossmann-fold domains"/>
    <property type="match status" value="2"/>
</dbReference>
<accession>A0A4R3ZBQ5</accession>
<dbReference type="RefSeq" id="WP_066445594.1">
    <property type="nucleotide sequence ID" value="NZ_DBGCPY010000067.1"/>
</dbReference>
<keyword evidence="2" id="KW-1133">Transmembrane helix</keyword>
<keyword evidence="5" id="KW-1185">Reference proteome</keyword>
<dbReference type="PANTHER" id="PTHR43318:SF1">
    <property type="entry name" value="POLYSACCHARIDE BIOSYNTHESIS PROTEIN EPSC-RELATED"/>
    <property type="match status" value="1"/>
</dbReference>
<feature type="transmembrane region" description="Helical" evidence="2">
    <location>
        <begin position="112"/>
        <end position="130"/>
    </location>
</feature>
<dbReference type="InterPro" id="IPR036291">
    <property type="entry name" value="NAD(P)-bd_dom_sf"/>
</dbReference>
<dbReference type="PANTHER" id="PTHR43318">
    <property type="entry name" value="UDP-N-ACETYLGLUCOSAMINE 4,6-DEHYDRATASE"/>
    <property type="match status" value="1"/>
</dbReference>
<comment type="caution">
    <text evidence="4">The sequence shown here is derived from an EMBL/GenBank/DDBJ whole genome shotgun (WGS) entry which is preliminary data.</text>
</comment>